<comment type="caution">
    <text evidence="1">The sequence shown here is derived from an EMBL/GenBank/DDBJ whole genome shotgun (WGS) entry which is preliminary data.</text>
</comment>
<sequence length="113" mass="12595">LMSGAVSKVESSCPYAHTFWYPNADIGSNNRPCRNVPLKCKLCHPSLAPVTGKKSCTVAPFIDAVWRYNMIQHLEELHPQYAHPEKLIGHPLPVQILTSFTLTALEQEDANIP</sequence>
<name>A0AAD4HKQ5_9AGAM</name>
<evidence type="ECO:0000313" key="2">
    <source>
        <dbReference type="Proteomes" id="UP001195769"/>
    </source>
</evidence>
<dbReference type="AlphaFoldDB" id="A0AAD4HKQ5"/>
<reference evidence="1" key="1">
    <citation type="journal article" date="2020" name="New Phytol.">
        <title>Comparative genomics reveals dynamic genome evolution in host specialist ectomycorrhizal fungi.</title>
        <authorList>
            <person name="Lofgren L.A."/>
            <person name="Nguyen N.H."/>
            <person name="Vilgalys R."/>
            <person name="Ruytinx J."/>
            <person name="Liao H.L."/>
            <person name="Branco S."/>
            <person name="Kuo A."/>
            <person name="LaButti K."/>
            <person name="Lipzen A."/>
            <person name="Andreopoulos W."/>
            <person name="Pangilinan J."/>
            <person name="Riley R."/>
            <person name="Hundley H."/>
            <person name="Na H."/>
            <person name="Barry K."/>
            <person name="Grigoriev I.V."/>
            <person name="Stajich J.E."/>
            <person name="Kennedy P.G."/>
        </authorList>
    </citation>
    <scope>NUCLEOTIDE SEQUENCE</scope>
    <source>
        <strain evidence="1">FC203</strain>
    </source>
</reference>
<gene>
    <name evidence="1" type="ORF">F5891DRAFT_934560</name>
</gene>
<evidence type="ECO:0000313" key="1">
    <source>
        <dbReference type="EMBL" id="KAG1899741.1"/>
    </source>
</evidence>
<keyword evidence="2" id="KW-1185">Reference proteome</keyword>
<protein>
    <submittedName>
        <fullName evidence="1">Uncharacterized protein</fullName>
    </submittedName>
</protein>
<feature type="non-terminal residue" evidence="1">
    <location>
        <position position="1"/>
    </location>
</feature>
<dbReference type="GeneID" id="64668319"/>
<dbReference type="EMBL" id="JABBWK010000031">
    <property type="protein sequence ID" value="KAG1899741.1"/>
    <property type="molecule type" value="Genomic_DNA"/>
</dbReference>
<accession>A0AAD4HKQ5</accession>
<dbReference type="RefSeq" id="XP_041225317.1">
    <property type="nucleotide sequence ID" value="XM_041374021.1"/>
</dbReference>
<dbReference type="Proteomes" id="UP001195769">
    <property type="component" value="Unassembled WGS sequence"/>
</dbReference>
<organism evidence="1 2">
    <name type="scientific">Suillus fuscotomentosus</name>
    <dbReference type="NCBI Taxonomy" id="1912939"/>
    <lineage>
        <taxon>Eukaryota</taxon>
        <taxon>Fungi</taxon>
        <taxon>Dikarya</taxon>
        <taxon>Basidiomycota</taxon>
        <taxon>Agaricomycotina</taxon>
        <taxon>Agaricomycetes</taxon>
        <taxon>Agaricomycetidae</taxon>
        <taxon>Boletales</taxon>
        <taxon>Suillineae</taxon>
        <taxon>Suillaceae</taxon>
        <taxon>Suillus</taxon>
    </lineage>
</organism>
<proteinExistence type="predicted"/>
<feature type="non-terminal residue" evidence="1">
    <location>
        <position position="113"/>
    </location>
</feature>